<proteinExistence type="predicted"/>
<reference evidence="1 2" key="1">
    <citation type="submission" date="2014-06" db="EMBL/GenBank/DDBJ databases">
        <title>Draft genome sequence of Bacillus manliponensis JCM 15802 (MCCC 1A00708).</title>
        <authorList>
            <person name="Lai Q."/>
            <person name="Liu Y."/>
            <person name="Shao Z."/>
        </authorList>
    </citation>
    <scope>NUCLEOTIDE SEQUENCE [LARGE SCALE GENOMIC DNA]</scope>
    <source>
        <strain evidence="1 2">JCM 15802</strain>
    </source>
</reference>
<gene>
    <name evidence="1" type="ORF">BAMA_06685</name>
</gene>
<evidence type="ECO:0000313" key="1">
    <source>
        <dbReference type="EMBL" id="KEK18241.1"/>
    </source>
</evidence>
<name>A0A073JVK4_9BACI</name>
<evidence type="ECO:0000313" key="2">
    <source>
        <dbReference type="Proteomes" id="UP000027822"/>
    </source>
</evidence>
<dbReference type="Proteomes" id="UP000027822">
    <property type="component" value="Unassembled WGS sequence"/>
</dbReference>
<sequence length="98" mass="11317">MNTLNFLMSLFNSRRTQRMFNLFRNRRKKNTGWLWISLVGLGTVFSIAAVRNANPIQRLFQGAQNTAKTIILSKVSLANMEFADEITPNNQKKQSKIR</sequence>
<accession>A0A073JVK4</accession>
<dbReference type="AlphaFoldDB" id="A0A073JVK4"/>
<dbReference type="OrthoDB" id="2876962at2"/>
<organism evidence="1 2">
    <name type="scientific">Bacillus manliponensis</name>
    <dbReference type="NCBI Taxonomy" id="574376"/>
    <lineage>
        <taxon>Bacteria</taxon>
        <taxon>Bacillati</taxon>
        <taxon>Bacillota</taxon>
        <taxon>Bacilli</taxon>
        <taxon>Bacillales</taxon>
        <taxon>Bacillaceae</taxon>
        <taxon>Bacillus</taxon>
        <taxon>Bacillus cereus group</taxon>
    </lineage>
</organism>
<protein>
    <submittedName>
        <fullName evidence="1">Uncharacterized protein</fullName>
    </submittedName>
</protein>
<keyword evidence="2" id="KW-1185">Reference proteome</keyword>
<comment type="caution">
    <text evidence="1">The sequence shown here is derived from an EMBL/GenBank/DDBJ whole genome shotgun (WGS) entry which is preliminary data.</text>
</comment>
<dbReference type="EMBL" id="JOTN01000016">
    <property type="protein sequence ID" value="KEK18241.1"/>
    <property type="molecule type" value="Genomic_DNA"/>
</dbReference>
<dbReference type="RefSeq" id="WP_034641557.1">
    <property type="nucleotide sequence ID" value="NZ_CBCSJC010000013.1"/>
</dbReference>